<dbReference type="AlphaFoldDB" id="A0A183IMM3"/>
<evidence type="ECO:0000313" key="1">
    <source>
        <dbReference type="EMBL" id="VDP05603.1"/>
    </source>
</evidence>
<dbReference type="OrthoDB" id="2506647at2759"/>
<dbReference type="InterPro" id="IPR035810">
    <property type="entry name" value="PEBP_euk"/>
</dbReference>
<evidence type="ECO:0000313" key="3">
    <source>
        <dbReference type="WBParaSite" id="SBAD_0000506801-mRNA-1"/>
    </source>
</evidence>
<dbReference type="Pfam" id="PF01161">
    <property type="entry name" value="PBP"/>
    <property type="match status" value="1"/>
</dbReference>
<evidence type="ECO:0000313" key="2">
    <source>
        <dbReference type="Proteomes" id="UP000270296"/>
    </source>
</evidence>
<dbReference type="PANTHER" id="PTHR11362:SF44">
    <property type="entry name" value="PHOSPHATIDYLETHANOLAMINE-BINDING PROTEIN"/>
    <property type="match status" value="1"/>
</dbReference>
<sequence length="175" mass="19455">MGDDAETEKKFAEAEIVPNIIPEAPKRLLKVNYEGTELVPGVTLKTSMVRFAPRITFEADPEAMYTLVMIDPDNLSRKNPSVAEWLHWLVVNIPASNLLDGIMGGQVLMAYGSPGPQPRTDLHRYIILLYEHAGKRISQPPPSQRAKFKVKLFQEKHGLGCPIAGNFFLAKNESG</sequence>
<gene>
    <name evidence="1" type="ORF">SBAD_LOCUS4869</name>
</gene>
<protein>
    <submittedName>
        <fullName evidence="3">OV-16 antigen</fullName>
    </submittedName>
</protein>
<reference evidence="3" key="1">
    <citation type="submission" date="2016-06" db="UniProtKB">
        <authorList>
            <consortium name="WormBaseParasite"/>
        </authorList>
    </citation>
    <scope>IDENTIFICATION</scope>
</reference>
<reference evidence="1 2" key="2">
    <citation type="submission" date="2018-11" db="EMBL/GenBank/DDBJ databases">
        <authorList>
            <consortium name="Pathogen Informatics"/>
        </authorList>
    </citation>
    <scope>NUCLEOTIDE SEQUENCE [LARGE SCALE GENOMIC DNA]</scope>
</reference>
<dbReference type="CDD" id="cd00866">
    <property type="entry name" value="PEBP_euk"/>
    <property type="match status" value="1"/>
</dbReference>
<dbReference type="Proteomes" id="UP000270296">
    <property type="component" value="Unassembled WGS sequence"/>
</dbReference>
<dbReference type="InterPro" id="IPR036610">
    <property type="entry name" value="PEBP-like_sf"/>
</dbReference>
<dbReference type="PANTHER" id="PTHR11362">
    <property type="entry name" value="PHOSPHATIDYLETHANOLAMINE-BINDING PROTEIN"/>
    <property type="match status" value="1"/>
</dbReference>
<dbReference type="InterPro" id="IPR008914">
    <property type="entry name" value="PEBP"/>
</dbReference>
<dbReference type="Gene3D" id="3.90.280.10">
    <property type="entry name" value="PEBP-like"/>
    <property type="match status" value="1"/>
</dbReference>
<dbReference type="SUPFAM" id="SSF49777">
    <property type="entry name" value="PEBP-like"/>
    <property type="match status" value="1"/>
</dbReference>
<proteinExistence type="predicted"/>
<dbReference type="EMBL" id="UZAM01008599">
    <property type="protein sequence ID" value="VDP05603.1"/>
    <property type="molecule type" value="Genomic_DNA"/>
</dbReference>
<dbReference type="WBParaSite" id="SBAD_0000506801-mRNA-1">
    <property type="protein sequence ID" value="SBAD_0000506801-mRNA-1"/>
    <property type="gene ID" value="SBAD_0000506801"/>
</dbReference>
<keyword evidence="2" id="KW-1185">Reference proteome</keyword>
<organism evidence="3">
    <name type="scientific">Soboliphyme baturini</name>
    <dbReference type="NCBI Taxonomy" id="241478"/>
    <lineage>
        <taxon>Eukaryota</taxon>
        <taxon>Metazoa</taxon>
        <taxon>Ecdysozoa</taxon>
        <taxon>Nematoda</taxon>
        <taxon>Enoplea</taxon>
        <taxon>Dorylaimia</taxon>
        <taxon>Dioctophymatida</taxon>
        <taxon>Dioctophymatoidea</taxon>
        <taxon>Soboliphymatidae</taxon>
        <taxon>Soboliphyme</taxon>
    </lineage>
</organism>
<name>A0A183IMM3_9BILA</name>
<accession>A0A183IMM3</accession>